<dbReference type="InterPro" id="IPR013757">
    <property type="entry name" value="Topo_IIA_A_a_sf"/>
</dbReference>
<dbReference type="InterPro" id="IPR006691">
    <property type="entry name" value="GyrA/parC_rep"/>
</dbReference>
<dbReference type="Gene3D" id="3.90.199.10">
    <property type="entry name" value="Topoisomerase II, domain 5"/>
    <property type="match status" value="1"/>
</dbReference>
<proteinExistence type="inferred from homology"/>
<dbReference type="GO" id="GO:0003677">
    <property type="term" value="F:DNA binding"/>
    <property type="evidence" value="ECO:0007669"/>
    <property type="project" value="UniProtKB-UniRule"/>
</dbReference>
<comment type="catalytic activity">
    <reaction evidence="1 8">
        <text>ATP-dependent breakage, passage and rejoining of double-stranded DNA.</text>
        <dbReference type="EC" id="5.6.2.2"/>
    </reaction>
</comment>
<evidence type="ECO:0000256" key="4">
    <source>
        <dbReference type="ARBA" id="ARBA00023029"/>
    </source>
</evidence>
<keyword evidence="4 8" id="KW-0799">Topoisomerase</keyword>
<evidence type="ECO:0000256" key="2">
    <source>
        <dbReference type="ARBA" id="ARBA00008263"/>
    </source>
</evidence>
<reference evidence="11" key="1">
    <citation type="submission" date="2021-01" db="EMBL/GenBank/DDBJ databases">
        <authorList>
            <person name="Corre E."/>
            <person name="Pelletier E."/>
            <person name="Niang G."/>
            <person name="Scheremetjew M."/>
            <person name="Finn R."/>
            <person name="Kale V."/>
            <person name="Holt S."/>
            <person name="Cochrane G."/>
            <person name="Meng A."/>
            <person name="Brown T."/>
            <person name="Cohen L."/>
        </authorList>
    </citation>
    <scope>NUCLEOTIDE SEQUENCE</scope>
    <source>
        <strain evidence="11">GSO104</strain>
    </source>
</reference>
<dbReference type="SUPFAM" id="SSF101904">
    <property type="entry name" value="GyrA/ParC C-terminal domain-like"/>
    <property type="match status" value="1"/>
</dbReference>
<dbReference type="PANTHER" id="PTHR43493">
    <property type="entry name" value="DNA GYRASE/TOPOISOMERASE SUBUNIT A"/>
    <property type="match status" value="1"/>
</dbReference>
<name>A0A7S4VAS9_9STRA</name>
<gene>
    <name evidence="11" type="ORF">DBRI00130_LOCUS20604</name>
</gene>
<dbReference type="AlphaFoldDB" id="A0A7S4VAS9"/>
<dbReference type="CDD" id="cd00187">
    <property type="entry name" value="TOP4c"/>
    <property type="match status" value="1"/>
</dbReference>
<dbReference type="InterPro" id="IPR050220">
    <property type="entry name" value="Type_II_DNA_Topoisomerases"/>
</dbReference>
<feature type="domain" description="Topo IIA-type catalytic" evidence="10">
    <location>
        <begin position="152"/>
        <end position="631"/>
    </location>
</feature>
<evidence type="ECO:0000256" key="8">
    <source>
        <dbReference type="PROSITE-ProRule" id="PRU01384"/>
    </source>
</evidence>
<evidence type="ECO:0000256" key="9">
    <source>
        <dbReference type="SAM" id="SignalP"/>
    </source>
</evidence>
<dbReference type="SMART" id="SM00434">
    <property type="entry name" value="TOP4c"/>
    <property type="match status" value="1"/>
</dbReference>
<dbReference type="NCBIfam" id="NF004044">
    <property type="entry name" value="PRK05561.1"/>
    <property type="match status" value="1"/>
</dbReference>
<dbReference type="Gene3D" id="2.120.10.90">
    <property type="entry name" value="DNA gyrase/topoisomerase IV, subunit A, C-terminal"/>
    <property type="match status" value="1"/>
</dbReference>
<dbReference type="PROSITE" id="PS52040">
    <property type="entry name" value="TOPO_IIA"/>
    <property type="match status" value="1"/>
</dbReference>
<keyword evidence="6 8" id="KW-0413">Isomerase</keyword>
<dbReference type="GO" id="GO:0009330">
    <property type="term" value="C:DNA topoisomerase type II (double strand cut, ATP-hydrolyzing) complex"/>
    <property type="evidence" value="ECO:0007669"/>
    <property type="project" value="TreeGrafter"/>
</dbReference>
<comment type="subunit">
    <text evidence="7">Heterotetramer composed of ParC and ParE.</text>
</comment>
<dbReference type="Gene3D" id="1.10.268.10">
    <property type="entry name" value="Topoisomerase, domain 3"/>
    <property type="match status" value="1"/>
</dbReference>
<keyword evidence="5 8" id="KW-0238">DNA-binding</keyword>
<evidence type="ECO:0000256" key="5">
    <source>
        <dbReference type="ARBA" id="ARBA00023125"/>
    </source>
</evidence>
<evidence type="ECO:0000256" key="7">
    <source>
        <dbReference type="ARBA" id="ARBA00063644"/>
    </source>
</evidence>
<dbReference type="GO" id="GO:0006265">
    <property type="term" value="P:DNA topological change"/>
    <property type="evidence" value="ECO:0007669"/>
    <property type="project" value="UniProtKB-UniRule"/>
</dbReference>
<dbReference type="FunFam" id="2.120.10.90:FF:000005">
    <property type="entry name" value="DNA topoisomerase 4 subunit A"/>
    <property type="match status" value="1"/>
</dbReference>
<dbReference type="InterPro" id="IPR013760">
    <property type="entry name" value="Topo_IIA-like_dom_sf"/>
</dbReference>
<keyword evidence="9" id="KW-0732">Signal</keyword>
<dbReference type="NCBIfam" id="NF004043">
    <property type="entry name" value="PRK05560.1"/>
    <property type="match status" value="1"/>
</dbReference>
<dbReference type="SUPFAM" id="SSF56719">
    <property type="entry name" value="Type II DNA topoisomerase"/>
    <property type="match status" value="1"/>
</dbReference>
<dbReference type="Pfam" id="PF00521">
    <property type="entry name" value="DNA_topoisoIV"/>
    <property type="match status" value="1"/>
</dbReference>
<dbReference type="FunFam" id="3.30.1360.40:FF:000002">
    <property type="entry name" value="DNA gyrase subunit A"/>
    <property type="match status" value="1"/>
</dbReference>
<organism evidence="11">
    <name type="scientific">Ditylum brightwellii</name>
    <dbReference type="NCBI Taxonomy" id="49249"/>
    <lineage>
        <taxon>Eukaryota</taxon>
        <taxon>Sar</taxon>
        <taxon>Stramenopiles</taxon>
        <taxon>Ochrophyta</taxon>
        <taxon>Bacillariophyta</taxon>
        <taxon>Mediophyceae</taxon>
        <taxon>Lithodesmiophycidae</taxon>
        <taxon>Lithodesmiales</taxon>
        <taxon>Lithodesmiaceae</taxon>
        <taxon>Ditylum</taxon>
    </lineage>
</organism>
<evidence type="ECO:0000256" key="1">
    <source>
        <dbReference type="ARBA" id="ARBA00000185"/>
    </source>
</evidence>
<accession>A0A7S4VAS9</accession>
<dbReference type="EMBL" id="HBNS01026137">
    <property type="protein sequence ID" value="CAE4618087.1"/>
    <property type="molecule type" value="Transcribed_RNA"/>
</dbReference>
<evidence type="ECO:0000256" key="6">
    <source>
        <dbReference type="ARBA" id="ARBA00023235"/>
    </source>
</evidence>
<protein>
    <recommendedName>
        <fullName evidence="3">DNA topoisomerase (ATP-hydrolyzing)</fullName>
        <ecNumber evidence="3">5.6.2.2</ecNumber>
    </recommendedName>
</protein>
<dbReference type="Gene3D" id="3.30.1360.40">
    <property type="match status" value="1"/>
</dbReference>
<dbReference type="EC" id="5.6.2.2" evidence="3"/>
<evidence type="ECO:0000256" key="3">
    <source>
        <dbReference type="ARBA" id="ARBA00012895"/>
    </source>
</evidence>
<dbReference type="InterPro" id="IPR035516">
    <property type="entry name" value="Gyrase/topoIV_suA_C"/>
</dbReference>
<evidence type="ECO:0000313" key="11">
    <source>
        <dbReference type="EMBL" id="CAE4618087.1"/>
    </source>
</evidence>
<comment type="similarity">
    <text evidence="2">Belongs to the type II topoisomerase GyrA/ParC subunit family.</text>
</comment>
<dbReference type="FunFam" id="1.10.268.10:FF:000001">
    <property type="entry name" value="DNA gyrase subunit A"/>
    <property type="match status" value="1"/>
</dbReference>
<dbReference type="GO" id="GO:0005524">
    <property type="term" value="F:ATP binding"/>
    <property type="evidence" value="ECO:0007669"/>
    <property type="project" value="InterPro"/>
</dbReference>
<feature type="signal peptide" evidence="9">
    <location>
        <begin position="1"/>
        <end position="33"/>
    </location>
</feature>
<dbReference type="InterPro" id="IPR002205">
    <property type="entry name" value="Topo_IIA_dom_A"/>
</dbReference>
<dbReference type="Pfam" id="PF03989">
    <property type="entry name" value="DNA_gyraseA_C"/>
    <property type="match status" value="6"/>
</dbReference>
<feature type="active site" description="O-(5'-phospho-DNA)-tyrosine intermediate" evidence="8">
    <location>
        <position position="240"/>
    </location>
</feature>
<feature type="chain" id="PRO_5030506555" description="DNA topoisomerase (ATP-hydrolyzing)" evidence="9">
    <location>
        <begin position="34"/>
        <end position="961"/>
    </location>
</feature>
<dbReference type="NCBIfam" id="TIGR01063">
    <property type="entry name" value="gyrA"/>
    <property type="match status" value="1"/>
</dbReference>
<dbReference type="GO" id="GO:0003918">
    <property type="term" value="F:DNA topoisomerase type II (double strand cut, ATP-hydrolyzing) activity"/>
    <property type="evidence" value="ECO:0007669"/>
    <property type="project" value="UniProtKB-EC"/>
</dbReference>
<dbReference type="PANTHER" id="PTHR43493:SF5">
    <property type="entry name" value="DNA GYRASE SUBUNIT A, CHLOROPLASTIC_MITOCHONDRIAL"/>
    <property type="match status" value="1"/>
</dbReference>
<sequence>MYRNKMKSSSITSSASFYHSLLLLLIGITVVAATSSYTAWPSITGRKGAFINPIRKSQSKCKQHQTGAWQAGEIWKYYQTTAPSCSKLHSSITENDELGSYDPNAPPPTESDIATAANDLLSATSSSTIELPDEISNSFLQYSLSIILGRALPDARDGLKPVHRRILYAMNGLGLYSDSGHRKCARVVGEVLGKYHPHGDTAVYDALVRMAQSFSTGTPLIDGHGNFGSIDADPPAAMRYTECRLTKVATNALLDDITSDTVDFISNFDGNEMEPTVLPAKLPLLLLNGCSGIAVGMATNVPPHNLNELMDACIAMIDARDEGEEVSDQELVRIVPGPDFPTGASIMGMSNIKQLYTTGNGGIVVRAVTHVETGGDGRKSGKTAIVVTELPYQVNKAGLLEKIATLVNDKKLEGISDLRDESDRDGIRVVIELKRDAVPAVVQNNLFKKTPLQTTFSGNFLALMGSGTVPRRFTLRSALDCFLDFRIETIRRRSAFQLRRVKNRAHIVDGLLLALNVIDEVIEIIRSAPDQMTARVELMDPGNERLSLSREQADAVLRLQLGQLTRLNKGKLTDERKTLEASRKELEKLLSDDNAVRDLMRDEFENLKGTFGIPRRTKIEADEGELNDIDLIRNSRSVIVVTRGGYIKRLPLKTFESQGRGTRGKKSTTSNASQDNEVAHCFTCNDHDTLLMVTQKGIAYGLRAFQVPAASRTARGVPIPSVLPVKADDVITSILPVAEFTKDEFCVLATENGWIKKTPLAAFENLTSRGLIIATLEDGDRLRWCEKCTDNENILVGSRHGMATTFEAAKLRPTGRTSRGVRSMRLKEGDTVADVSILKQSGTDKDQRGEFVLAVTSNGYGKRIRTDEFRTQARGGVGVIAMKFKTNQKETDQISCLRIVKEDDEVLFITAQGVIVRQKVADIPSQGRAATGVLVQKVDIEGGDHISSVSIVPKSMIEMSK</sequence>
<dbReference type="InterPro" id="IPR013758">
    <property type="entry name" value="Topo_IIA_A/C_ab"/>
</dbReference>
<evidence type="ECO:0000259" key="10">
    <source>
        <dbReference type="PROSITE" id="PS52040"/>
    </source>
</evidence>